<evidence type="ECO:0000256" key="7">
    <source>
        <dbReference type="ARBA" id="ARBA00022679"/>
    </source>
</evidence>
<comment type="pathway">
    <text evidence="1">Nucleoside biosynthesis; alpha-ribazole biosynthesis; alpha-ribazole from 5,6-dimethylbenzimidazole: step 1/2.</text>
</comment>
<dbReference type="RefSeq" id="WP_194451953.1">
    <property type="nucleotide sequence ID" value="NZ_CP063849.1"/>
</dbReference>
<gene>
    <name evidence="10" type="ORF">IRI77_10125</name>
</gene>
<organism evidence="10 11">
    <name type="scientific">Paludibaculum fermentans</name>
    <dbReference type="NCBI Taxonomy" id="1473598"/>
    <lineage>
        <taxon>Bacteria</taxon>
        <taxon>Pseudomonadati</taxon>
        <taxon>Acidobacteriota</taxon>
        <taxon>Terriglobia</taxon>
        <taxon>Bryobacterales</taxon>
        <taxon>Bryobacteraceae</taxon>
        <taxon>Paludibaculum</taxon>
    </lineage>
</organism>
<evidence type="ECO:0000256" key="2">
    <source>
        <dbReference type="ARBA" id="ARBA00007110"/>
    </source>
</evidence>
<evidence type="ECO:0000313" key="10">
    <source>
        <dbReference type="EMBL" id="QOY90288.1"/>
    </source>
</evidence>
<evidence type="ECO:0000256" key="6">
    <source>
        <dbReference type="ARBA" id="ARBA00022676"/>
    </source>
</evidence>
<dbReference type="InterPro" id="IPR003200">
    <property type="entry name" value="Nict_dMeBzImd_PRibTrfase"/>
</dbReference>
<dbReference type="GO" id="GO:0008939">
    <property type="term" value="F:nicotinate-nucleotide-dimethylbenzimidazole phosphoribosyltransferase activity"/>
    <property type="evidence" value="ECO:0007669"/>
    <property type="project" value="UniProtKB-EC"/>
</dbReference>
<dbReference type="Gene3D" id="3.40.50.10210">
    <property type="match status" value="1"/>
</dbReference>
<reference evidence="10 11" key="1">
    <citation type="submission" date="2020-10" db="EMBL/GenBank/DDBJ databases">
        <title>Complete genome sequence of Paludibaculum fermentans P105T, a facultatively anaerobic acidobacterium capable of dissimilatory Fe(III) reduction.</title>
        <authorList>
            <person name="Dedysh S.N."/>
            <person name="Beletsky A.V."/>
            <person name="Kulichevskaya I.S."/>
            <person name="Mardanov A.V."/>
            <person name="Ravin N.V."/>
        </authorList>
    </citation>
    <scope>NUCLEOTIDE SEQUENCE [LARGE SCALE GENOMIC DNA]</scope>
    <source>
        <strain evidence="10 11">P105</strain>
    </source>
</reference>
<evidence type="ECO:0000256" key="5">
    <source>
        <dbReference type="ARBA" id="ARBA00022573"/>
    </source>
</evidence>
<evidence type="ECO:0000256" key="8">
    <source>
        <dbReference type="ARBA" id="ARBA00030686"/>
    </source>
</evidence>
<dbReference type="PANTHER" id="PTHR43463:SF1">
    <property type="entry name" value="NICOTINATE-NUCLEOTIDE--DIMETHYLBENZIMIDAZOLE PHOSPHORIBOSYLTRANSFERASE"/>
    <property type="match status" value="1"/>
</dbReference>
<dbReference type="UniPathway" id="UPA00061">
    <property type="reaction ID" value="UER00516"/>
</dbReference>
<proteinExistence type="inferred from homology"/>
<protein>
    <recommendedName>
        <fullName evidence="4">Nicotinate-nucleotide--dimethylbenzimidazole phosphoribosyltransferase</fullName>
        <ecNumber evidence="3">2.4.2.21</ecNumber>
    </recommendedName>
    <alternativeName>
        <fullName evidence="8">N(1)-alpha-phosphoribosyltransferase</fullName>
    </alternativeName>
</protein>
<name>A0A7S7NUZ1_PALFE</name>
<keyword evidence="5" id="KW-0169">Cobalamin biosynthesis</keyword>
<dbReference type="EMBL" id="CP063849">
    <property type="protein sequence ID" value="QOY90288.1"/>
    <property type="molecule type" value="Genomic_DNA"/>
</dbReference>
<dbReference type="Gene3D" id="1.10.1610.10">
    <property type="match status" value="1"/>
</dbReference>
<evidence type="ECO:0000256" key="3">
    <source>
        <dbReference type="ARBA" id="ARBA00011991"/>
    </source>
</evidence>
<dbReference type="GO" id="GO:0009236">
    <property type="term" value="P:cobalamin biosynthetic process"/>
    <property type="evidence" value="ECO:0007669"/>
    <property type="project" value="UniProtKB-KW"/>
</dbReference>
<dbReference type="PANTHER" id="PTHR43463">
    <property type="entry name" value="NICOTINATE-NUCLEOTIDE--DIMETHYLBENZIMIDAZOLE PHOSPHORIBOSYLTRANSFERASE"/>
    <property type="match status" value="1"/>
</dbReference>
<comment type="similarity">
    <text evidence="2">Belongs to the CobT family.</text>
</comment>
<keyword evidence="7 10" id="KW-0808">Transferase</keyword>
<accession>A0A7S7NUZ1</accession>
<evidence type="ECO:0000313" key="11">
    <source>
        <dbReference type="Proteomes" id="UP000593892"/>
    </source>
</evidence>
<dbReference type="InterPro" id="IPR023195">
    <property type="entry name" value="Nict_dMeBzImd_PRibTrfase_N"/>
</dbReference>
<keyword evidence="6 10" id="KW-0328">Glycosyltransferase</keyword>
<keyword evidence="11" id="KW-1185">Reference proteome</keyword>
<dbReference type="SUPFAM" id="SSF52733">
    <property type="entry name" value="Nicotinate mononucleotide:5,6-dimethylbenzimidazole phosphoribosyltransferase (CobT)"/>
    <property type="match status" value="1"/>
</dbReference>
<sequence length="336" mass="35000">MDRIRPLLDPAVATAISERWSALTKNSGGLGQLEALVVHYGLIHGTGTPQIQRKGLYVFSADHGIVQEGISAEAQDGTALLARQFLRGGSAAQVICRQARIEPVLVDMGSLKGGEPGALNYRIASGTANSCRGSAMTEAQVNAALETGLQLAEDAAGRFDVVGLGQIGVGGSAAASAMLSAMGGRDASETTGRGEVLDDATLNRKVQAVRTAVTRNQTELLSPQGTLRSLGGFEIAAMTGFIIGAAARRLPVVIDGFVAGAAAMTARGLAPDCLDAVMFSHLSPDRAHAILLRFLSVEPVLDFRLRESAGLGAALAIQLLETSVRLYQEISLPEEE</sequence>
<dbReference type="CDD" id="cd02439">
    <property type="entry name" value="DMB-PRT_CobT"/>
    <property type="match status" value="1"/>
</dbReference>
<dbReference type="EC" id="2.4.2.21" evidence="3"/>
<dbReference type="AlphaFoldDB" id="A0A7S7NUZ1"/>
<comment type="catalytic activity">
    <reaction evidence="9">
        <text>5,6-dimethylbenzimidazole + nicotinate beta-D-ribonucleotide = alpha-ribazole 5'-phosphate + nicotinate + H(+)</text>
        <dbReference type="Rhea" id="RHEA:11196"/>
        <dbReference type="ChEBI" id="CHEBI:15378"/>
        <dbReference type="ChEBI" id="CHEBI:15890"/>
        <dbReference type="ChEBI" id="CHEBI:32544"/>
        <dbReference type="ChEBI" id="CHEBI:57502"/>
        <dbReference type="ChEBI" id="CHEBI:57918"/>
        <dbReference type="EC" id="2.4.2.21"/>
    </reaction>
</comment>
<dbReference type="InterPro" id="IPR036087">
    <property type="entry name" value="Nict_dMeBzImd_PRibTrfase_sf"/>
</dbReference>
<dbReference type="Pfam" id="PF02277">
    <property type="entry name" value="DBI_PRT"/>
    <property type="match status" value="1"/>
</dbReference>
<dbReference type="Proteomes" id="UP000593892">
    <property type="component" value="Chromosome"/>
</dbReference>
<dbReference type="KEGG" id="pfer:IRI77_10125"/>
<evidence type="ECO:0000256" key="4">
    <source>
        <dbReference type="ARBA" id="ARBA00015486"/>
    </source>
</evidence>
<evidence type="ECO:0000256" key="1">
    <source>
        <dbReference type="ARBA" id="ARBA00005049"/>
    </source>
</evidence>
<evidence type="ECO:0000256" key="9">
    <source>
        <dbReference type="ARBA" id="ARBA00047340"/>
    </source>
</evidence>